<comment type="caution">
    <text evidence="1">The sequence shown here is derived from an EMBL/GenBank/DDBJ whole genome shotgun (WGS) entry which is preliminary data.</text>
</comment>
<dbReference type="Proteomes" id="UP001224781">
    <property type="component" value="Unassembled WGS sequence"/>
</dbReference>
<reference evidence="1 2" key="1">
    <citation type="submission" date="2023-07" db="EMBL/GenBank/DDBJ databases">
        <title>Functional and genomic diversity of the sorghum phyllosphere microbiome.</title>
        <authorList>
            <person name="Shade A."/>
        </authorList>
    </citation>
    <scope>NUCLEOTIDE SEQUENCE [LARGE SCALE GENOMIC DNA]</scope>
    <source>
        <strain evidence="1 2">SORGH_AS_1126</strain>
    </source>
</reference>
<proteinExistence type="predicted"/>
<organism evidence="1 2">
    <name type="scientific">Agrobacterium larrymoorei</name>
    <dbReference type="NCBI Taxonomy" id="160699"/>
    <lineage>
        <taxon>Bacteria</taxon>
        <taxon>Pseudomonadati</taxon>
        <taxon>Pseudomonadota</taxon>
        <taxon>Alphaproteobacteria</taxon>
        <taxon>Hyphomicrobiales</taxon>
        <taxon>Rhizobiaceae</taxon>
        <taxon>Rhizobium/Agrobacterium group</taxon>
        <taxon>Agrobacterium</taxon>
    </lineage>
</organism>
<evidence type="ECO:0000313" key="1">
    <source>
        <dbReference type="EMBL" id="MDQ1183164.1"/>
    </source>
</evidence>
<sequence>MANKGGKISDETKAKISASQKARWERIRQKIAIADAPGALLNYLRHETAPWFRHDGDVVRTVTQSKAVLITDLIQRFRRWIKN</sequence>
<protein>
    <submittedName>
        <fullName evidence="1">Uncharacterized protein</fullName>
    </submittedName>
</protein>
<dbReference type="EMBL" id="JAUTBL010000001">
    <property type="protein sequence ID" value="MDQ1183164.1"/>
    <property type="molecule type" value="Genomic_DNA"/>
</dbReference>
<keyword evidence="2" id="KW-1185">Reference proteome</keyword>
<dbReference type="RefSeq" id="WP_306927916.1">
    <property type="nucleotide sequence ID" value="NZ_JAUTBL010000001.1"/>
</dbReference>
<name>A0ABU0UE07_9HYPH</name>
<accession>A0ABU0UE07</accession>
<evidence type="ECO:0000313" key="2">
    <source>
        <dbReference type="Proteomes" id="UP001224781"/>
    </source>
</evidence>
<gene>
    <name evidence="1" type="ORF">QE408_000286</name>
</gene>